<dbReference type="RefSeq" id="WP_027956829.1">
    <property type="nucleotide sequence ID" value="NZ_JAEKJY010000006.1"/>
</dbReference>
<comment type="caution">
    <text evidence="4">The sequence shown here is derived from an EMBL/GenBank/DDBJ whole genome shotgun (WGS) entry which is preliminary data.</text>
</comment>
<evidence type="ECO:0000256" key="1">
    <source>
        <dbReference type="ARBA" id="ARBA00007734"/>
    </source>
</evidence>
<keyword evidence="5" id="KW-1185">Reference proteome</keyword>
<dbReference type="Pfam" id="PF01464">
    <property type="entry name" value="SLT"/>
    <property type="match status" value="1"/>
</dbReference>
<proteinExistence type="inferred from homology"/>
<sequence length="213" mass="22927">MDVNKLQWMMQMQSFSFLGGTQQGNGGQDLQGLSFQDLFQAAVSQAFAAGVAPVSMNTESLYLNGTDRPLASPVTTAPKQQPAPAEQTKGSESLDHWISKASSQYGVDESLIRSVIQTESNFDADVVSHAGAQGLMQLMPATARGLGVENPFDPEQNIMGGTKYLKQMLDRYNDDPSLALAAYNAGPGNVDKYGGIPPFRETENYVSKVLGRV</sequence>
<dbReference type="PANTHER" id="PTHR37423:SF2">
    <property type="entry name" value="MEMBRANE-BOUND LYTIC MUREIN TRANSGLYCOSYLASE C"/>
    <property type="match status" value="1"/>
</dbReference>
<protein>
    <submittedName>
        <fullName evidence="4">Lytic transglycosylase domain-containing protein</fullName>
    </submittedName>
</protein>
<gene>
    <name evidence="4" type="ORF">JF544_17515</name>
</gene>
<dbReference type="EMBL" id="JAEKJY010000006">
    <property type="protein sequence ID" value="MBN8237059.1"/>
    <property type="molecule type" value="Genomic_DNA"/>
</dbReference>
<dbReference type="Proteomes" id="UP000663970">
    <property type="component" value="Unassembled WGS sequence"/>
</dbReference>
<feature type="region of interest" description="Disordered" evidence="2">
    <location>
        <begin position="67"/>
        <end position="94"/>
    </location>
</feature>
<evidence type="ECO:0000313" key="4">
    <source>
        <dbReference type="EMBL" id="MBN8237059.1"/>
    </source>
</evidence>
<reference evidence="4 5" key="1">
    <citation type="submission" date="2020-12" db="EMBL/GenBank/DDBJ databases">
        <title>Oil enriched cultivation method for isolating marine PHA-producing bacteria.</title>
        <authorList>
            <person name="Zheng W."/>
            <person name="Yu S."/>
            <person name="Huang Y."/>
        </authorList>
    </citation>
    <scope>NUCLEOTIDE SEQUENCE [LARGE SCALE GENOMIC DNA]</scope>
    <source>
        <strain evidence="4 5">SY-2-6</strain>
    </source>
</reference>
<evidence type="ECO:0000256" key="2">
    <source>
        <dbReference type="SAM" id="MobiDB-lite"/>
    </source>
</evidence>
<name>A0ABS3E0D6_9BACI</name>
<dbReference type="InterPro" id="IPR023346">
    <property type="entry name" value="Lysozyme-like_dom_sf"/>
</dbReference>
<dbReference type="InterPro" id="IPR008258">
    <property type="entry name" value="Transglycosylase_SLT_dom_1"/>
</dbReference>
<comment type="similarity">
    <text evidence="1">Belongs to the transglycosylase Slt family.</text>
</comment>
<organism evidence="4 5">
    <name type="scientific">Halobacillus kuroshimensis</name>
    <dbReference type="NCBI Taxonomy" id="302481"/>
    <lineage>
        <taxon>Bacteria</taxon>
        <taxon>Bacillati</taxon>
        <taxon>Bacillota</taxon>
        <taxon>Bacilli</taxon>
        <taxon>Bacillales</taxon>
        <taxon>Bacillaceae</taxon>
        <taxon>Halobacillus</taxon>
    </lineage>
</organism>
<dbReference type="InterPro" id="IPR000189">
    <property type="entry name" value="Transglyc_AS"/>
</dbReference>
<dbReference type="SUPFAM" id="SSF53955">
    <property type="entry name" value="Lysozyme-like"/>
    <property type="match status" value="1"/>
</dbReference>
<dbReference type="CDD" id="cd00254">
    <property type="entry name" value="LT-like"/>
    <property type="match status" value="1"/>
</dbReference>
<dbReference type="Gene3D" id="1.10.530.10">
    <property type="match status" value="1"/>
</dbReference>
<evidence type="ECO:0000313" key="5">
    <source>
        <dbReference type="Proteomes" id="UP000663970"/>
    </source>
</evidence>
<dbReference type="PANTHER" id="PTHR37423">
    <property type="entry name" value="SOLUBLE LYTIC MUREIN TRANSGLYCOSYLASE-RELATED"/>
    <property type="match status" value="1"/>
</dbReference>
<dbReference type="PROSITE" id="PS00922">
    <property type="entry name" value="TRANSGLYCOSYLASE"/>
    <property type="match status" value="1"/>
</dbReference>
<feature type="domain" description="Transglycosylase SLT" evidence="3">
    <location>
        <begin position="98"/>
        <end position="205"/>
    </location>
</feature>
<evidence type="ECO:0000259" key="3">
    <source>
        <dbReference type="Pfam" id="PF01464"/>
    </source>
</evidence>
<accession>A0ABS3E0D6</accession>